<dbReference type="InterPro" id="IPR050553">
    <property type="entry name" value="Thioredoxin_ResA/DsbE_sf"/>
</dbReference>
<comment type="caution">
    <text evidence="3">The sequence shown here is derived from an EMBL/GenBank/DDBJ whole genome shotgun (WGS) entry which is preliminary data.</text>
</comment>
<sequence>MSIIAIAAAITVTGCDRPAEFQTDWQPPGFTVIHSDGDTFRYPEDLERPTIVLFWATWCPYCKAVMPHLQSILEEYPGQVDVVALTIREDGDPAALLAEYGYDFRLVEDADRAAEMWGVKGTPGLFLADASGRVVFDRMRIPPEAAAAASGDVEGMKHYQKAARGAPFWAARLRRSLDLLLD</sequence>
<gene>
    <name evidence="3" type="ORF">V3330_10230</name>
</gene>
<dbReference type="InterPro" id="IPR011767">
    <property type="entry name" value="GLR_AS"/>
</dbReference>
<evidence type="ECO:0000256" key="1">
    <source>
        <dbReference type="ARBA" id="ARBA00023284"/>
    </source>
</evidence>
<organism evidence="3 4">
    <name type="scientific">Elongatibacter sediminis</name>
    <dbReference type="NCBI Taxonomy" id="3119006"/>
    <lineage>
        <taxon>Bacteria</taxon>
        <taxon>Pseudomonadati</taxon>
        <taxon>Pseudomonadota</taxon>
        <taxon>Gammaproteobacteria</taxon>
        <taxon>Chromatiales</taxon>
        <taxon>Wenzhouxiangellaceae</taxon>
        <taxon>Elongatibacter</taxon>
    </lineage>
</organism>
<evidence type="ECO:0000313" key="3">
    <source>
        <dbReference type="EMBL" id="MEJ8568002.1"/>
    </source>
</evidence>
<reference evidence="3 4" key="1">
    <citation type="submission" date="2024-02" db="EMBL/GenBank/DDBJ databases">
        <title>A novel Wenzhouxiangellaceae bacterium, isolated from coastal sediments.</title>
        <authorList>
            <person name="Du Z.-J."/>
            <person name="Ye Y.-Q."/>
            <person name="Zhang X.-Y."/>
        </authorList>
    </citation>
    <scope>NUCLEOTIDE SEQUENCE [LARGE SCALE GENOMIC DNA]</scope>
    <source>
        <strain evidence="3 4">CH-27</strain>
    </source>
</reference>
<dbReference type="Pfam" id="PF00578">
    <property type="entry name" value="AhpC-TSA"/>
    <property type="match status" value="1"/>
</dbReference>
<dbReference type="GO" id="GO:0016209">
    <property type="term" value="F:antioxidant activity"/>
    <property type="evidence" value="ECO:0007669"/>
    <property type="project" value="InterPro"/>
</dbReference>
<dbReference type="EMBL" id="JAZHOG010000006">
    <property type="protein sequence ID" value="MEJ8568002.1"/>
    <property type="molecule type" value="Genomic_DNA"/>
</dbReference>
<dbReference type="CDD" id="cd02966">
    <property type="entry name" value="TlpA_like_family"/>
    <property type="match status" value="1"/>
</dbReference>
<dbReference type="InterPro" id="IPR000866">
    <property type="entry name" value="AhpC/TSA"/>
</dbReference>
<dbReference type="PANTHER" id="PTHR42852">
    <property type="entry name" value="THIOL:DISULFIDE INTERCHANGE PROTEIN DSBE"/>
    <property type="match status" value="1"/>
</dbReference>
<keyword evidence="1" id="KW-0676">Redox-active center</keyword>
<dbReference type="Gene3D" id="3.40.30.10">
    <property type="entry name" value="Glutaredoxin"/>
    <property type="match status" value="1"/>
</dbReference>
<name>A0AAW9R6W0_9GAMM</name>
<feature type="domain" description="Thioredoxin" evidence="2">
    <location>
        <begin position="21"/>
        <end position="165"/>
    </location>
</feature>
<dbReference type="PROSITE" id="PS00195">
    <property type="entry name" value="GLUTAREDOXIN_1"/>
    <property type="match status" value="1"/>
</dbReference>
<dbReference type="GO" id="GO:0015036">
    <property type="term" value="F:disulfide oxidoreductase activity"/>
    <property type="evidence" value="ECO:0007669"/>
    <property type="project" value="UniProtKB-ARBA"/>
</dbReference>
<accession>A0AAW9R6W0</accession>
<dbReference type="InterPro" id="IPR013766">
    <property type="entry name" value="Thioredoxin_domain"/>
</dbReference>
<proteinExistence type="predicted"/>
<dbReference type="SUPFAM" id="SSF52833">
    <property type="entry name" value="Thioredoxin-like"/>
    <property type="match status" value="1"/>
</dbReference>
<dbReference type="PANTHER" id="PTHR42852:SF17">
    <property type="entry name" value="THIOREDOXIN-LIKE PROTEIN HI_1115"/>
    <property type="match status" value="1"/>
</dbReference>
<dbReference type="Proteomes" id="UP001359886">
    <property type="component" value="Unassembled WGS sequence"/>
</dbReference>
<dbReference type="RefSeq" id="WP_354695325.1">
    <property type="nucleotide sequence ID" value="NZ_JAZHOG010000006.1"/>
</dbReference>
<dbReference type="PROSITE" id="PS51352">
    <property type="entry name" value="THIOREDOXIN_2"/>
    <property type="match status" value="1"/>
</dbReference>
<dbReference type="InterPro" id="IPR017937">
    <property type="entry name" value="Thioredoxin_CS"/>
</dbReference>
<dbReference type="InterPro" id="IPR036249">
    <property type="entry name" value="Thioredoxin-like_sf"/>
</dbReference>
<dbReference type="PROSITE" id="PS00194">
    <property type="entry name" value="THIOREDOXIN_1"/>
    <property type="match status" value="1"/>
</dbReference>
<protein>
    <submittedName>
        <fullName evidence="3">TlpA disulfide reductase family protein</fullName>
    </submittedName>
</protein>
<evidence type="ECO:0000259" key="2">
    <source>
        <dbReference type="PROSITE" id="PS51352"/>
    </source>
</evidence>
<keyword evidence="4" id="KW-1185">Reference proteome</keyword>
<dbReference type="AlphaFoldDB" id="A0AAW9R6W0"/>
<evidence type="ECO:0000313" key="4">
    <source>
        <dbReference type="Proteomes" id="UP001359886"/>
    </source>
</evidence>